<evidence type="ECO:0000313" key="8">
    <source>
        <dbReference type="Proteomes" id="UP001150266"/>
    </source>
</evidence>
<dbReference type="GO" id="GO:0005737">
    <property type="term" value="C:cytoplasm"/>
    <property type="evidence" value="ECO:0007669"/>
    <property type="project" value="TreeGrafter"/>
</dbReference>
<dbReference type="PANTHER" id="PTHR10502">
    <property type="entry name" value="ANNEXIN"/>
    <property type="match status" value="1"/>
</dbReference>
<dbReference type="GO" id="GO:0005634">
    <property type="term" value="C:nucleus"/>
    <property type="evidence" value="ECO:0007669"/>
    <property type="project" value="TreeGrafter"/>
</dbReference>
<comment type="similarity">
    <text evidence="1">Belongs to the annexin family.</text>
</comment>
<dbReference type="PANTHER" id="PTHR10502:SF102">
    <property type="entry name" value="ANNEXIN B11"/>
    <property type="match status" value="1"/>
</dbReference>
<evidence type="ECO:0000256" key="1">
    <source>
        <dbReference type="ARBA" id="ARBA00007831"/>
    </source>
</evidence>
<evidence type="ECO:0000256" key="6">
    <source>
        <dbReference type="SAM" id="MobiDB-lite"/>
    </source>
</evidence>
<dbReference type="GO" id="GO:0001786">
    <property type="term" value="F:phosphatidylserine binding"/>
    <property type="evidence" value="ECO:0007669"/>
    <property type="project" value="TreeGrafter"/>
</dbReference>
<dbReference type="Pfam" id="PF00191">
    <property type="entry name" value="Annexin"/>
    <property type="match status" value="4"/>
</dbReference>
<dbReference type="FunFam" id="1.10.220.10:FF:000002">
    <property type="entry name" value="Annexin"/>
    <property type="match status" value="1"/>
</dbReference>
<evidence type="ECO:0000256" key="2">
    <source>
        <dbReference type="ARBA" id="ARBA00022737"/>
    </source>
</evidence>
<protein>
    <recommendedName>
        <fullName evidence="9">Annexin</fullName>
    </recommendedName>
</protein>
<comment type="caution">
    <text evidence="7">The sequence shown here is derived from an EMBL/GenBank/DDBJ whole genome shotgun (WGS) entry which is preliminary data.</text>
</comment>
<dbReference type="Gene3D" id="1.10.220.10">
    <property type="entry name" value="Annexin"/>
    <property type="match status" value="4"/>
</dbReference>
<dbReference type="GO" id="GO:0005509">
    <property type="term" value="F:calcium ion binding"/>
    <property type="evidence" value="ECO:0007669"/>
    <property type="project" value="InterPro"/>
</dbReference>
<dbReference type="GO" id="GO:0005544">
    <property type="term" value="F:calcium-dependent phospholipid binding"/>
    <property type="evidence" value="ECO:0007669"/>
    <property type="project" value="UniProtKB-KW"/>
</dbReference>
<evidence type="ECO:0000256" key="5">
    <source>
        <dbReference type="ARBA" id="ARBA00023302"/>
    </source>
</evidence>
<dbReference type="AlphaFoldDB" id="A0A9W8ZUH1"/>
<evidence type="ECO:0000256" key="4">
    <source>
        <dbReference type="ARBA" id="ARBA00023216"/>
    </source>
</evidence>
<dbReference type="SMART" id="SM00335">
    <property type="entry name" value="ANX"/>
    <property type="match status" value="4"/>
</dbReference>
<dbReference type="GO" id="GO:0005886">
    <property type="term" value="C:plasma membrane"/>
    <property type="evidence" value="ECO:0007669"/>
    <property type="project" value="TreeGrafter"/>
</dbReference>
<feature type="compositionally biased region" description="Low complexity" evidence="6">
    <location>
        <begin position="1"/>
        <end position="14"/>
    </location>
</feature>
<dbReference type="SUPFAM" id="SSF47874">
    <property type="entry name" value="Annexin"/>
    <property type="match status" value="1"/>
</dbReference>
<keyword evidence="5" id="KW-0111">Calcium/phospholipid-binding</keyword>
<dbReference type="InterPro" id="IPR001464">
    <property type="entry name" value="Annexin"/>
</dbReference>
<sequence>MSYNQPPYYQNSQYGAPPNNQGRLSPGGFHMPTSNPPSSLPYSYPASSYQASSPFRDGYAPSYLPPPTSQLYGYSSSDPPPPPSFSTYPGAPPSNQYVPFPQQAVVIHYRNAPVPAPVGYELPPQSDIAPGYDPTMDIDKIRQATKGIGTDEAALSAVLAHLGSLPMASLSAAFKARTGKSLTEVLNNESSAYFGLVLHQAITSSSQKLSLFREILHGLVLGPLWYDVELVQSAIKGAGTDELLMIEIIADLTPSDRQNLSIAYRMRYGRDLQTDIRGDLNAKTERLYTMLLSASLPPDNSPVDFQQVQNDVKALYKAGQGKIGTDEITFCDIIINRSKSHLAALCDAYGRKYKSLTKVIKSEFSAHMRQTLLFIVDGAKSKHAIEFGPGVWRDAKLLEKSMKGFGTKDKQLIRRIVRYHWDKPRFEAMKAAYQKKYRKPLESRIAGETSGDYKKLLVAIVKGDH</sequence>
<reference evidence="7" key="1">
    <citation type="submission" date="2022-08" db="EMBL/GenBank/DDBJ databases">
        <title>A Global Phylogenomic Analysis of the Shiitake Genus Lentinula.</title>
        <authorList>
            <consortium name="DOE Joint Genome Institute"/>
            <person name="Sierra-Patev S."/>
            <person name="Min B."/>
            <person name="Naranjo-Ortiz M."/>
            <person name="Looney B."/>
            <person name="Konkel Z."/>
            <person name="Slot J.C."/>
            <person name="Sakamoto Y."/>
            <person name="Steenwyk J.L."/>
            <person name="Rokas A."/>
            <person name="Carro J."/>
            <person name="Camarero S."/>
            <person name="Ferreira P."/>
            <person name="Molpeceres G."/>
            <person name="Ruiz-Duenas F.J."/>
            <person name="Serrano A."/>
            <person name="Henrissat B."/>
            <person name="Drula E."/>
            <person name="Hughes K.W."/>
            <person name="Mata J.L."/>
            <person name="Ishikawa N.K."/>
            <person name="Vargas-Isla R."/>
            <person name="Ushijima S."/>
            <person name="Smith C.A."/>
            <person name="Ahrendt S."/>
            <person name="Andreopoulos W."/>
            <person name="He G."/>
            <person name="Labutti K."/>
            <person name="Lipzen A."/>
            <person name="Ng V."/>
            <person name="Riley R."/>
            <person name="Sandor L."/>
            <person name="Barry K."/>
            <person name="Martinez A.T."/>
            <person name="Xiao Y."/>
            <person name="Gibbons J.G."/>
            <person name="Terashima K."/>
            <person name="Grigoriev I.V."/>
            <person name="Hibbett D.S."/>
        </authorList>
    </citation>
    <scope>NUCLEOTIDE SEQUENCE</scope>
    <source>
        <strain evidence="7">JLM2183</strain>
    </source>
</reference>
<keyword evidence="8" id="KW-1185">Reference proteome</keyword>
<dbReference type="OrthoDB" id="37886at2759"/>
<accession>A0A9W8ZUH1</accession>
<keyword evidence="3" id="KW-0106">Calcium</keyword>
<gene>
    <name evidence="7" type="ORF">J3R30DRAFT_3718159</name>
</gene>
<dbReference type="PROSITE" id="PS51897">
    <property type="entry name" value="ANNEXIN_2"/>
    <property type="match status" value="3"/>
</dbReference>
<evidence type="ECO:0008006" key="9">
    <source>
        <dbReference type="Google" id="ProtNLM"/>
    </source>
</evidence>
<organism evidence="7 8">
    <name type="scientific">Lentinula aciculospora</name>
    <dbReference type="NCBI Taxonomy" id="153920"/>
    <lineage>
        <taxon>Eukaryota</taxon>
        <taxon>Fungi</taxon>
        <taxon>Dikarya</taxon>
        <taxon>Basidiomycota</taxon>
        <taxon>Agaricomycotina</taxon>
        <taxon>Agaricomycetes</taxon>
        <taxon>Agaricomycetidae</taxon>
        <taxon>Agaricales</taxon>
        <taxon>Marasmiineae</taxon>
        <taxon>Omphalotaceae</taxon>
        <taxon>Lentinula</taxon>
    </lineage>
</organism>
<dbReference type="GO" id="GO:0012506">
    <property type="term" value="C:vesicle membrane"/>
    <property type="evidence" value="ECO:0007669"/>
    <property type="project" value="TreeGrafter"/>
</dbReference>
<keyword evidence="2" id="KW-0677">Repeat</keyword>
<dbReference type="Proteomes" id="UP001150266">
    <property type="component" value="Unassembled WGS sequence"/>
</dbReference>
<dbReference type="EMBL" id="JAOTPV010000048">
    <property type="protein sequence ID" value="KAJ4467255.1"/>
    <property type="molecule type" value="Genomic_DNA"/>
</dbReference>
<name>A0A9W8ZUH1_9AGAR</name>
<feature type="compositionally biased region" description="Low complexity" evidence="6">
    <location>
        <begin position="40"/>
        <end position="54"/>
    </location>
</feature>
<dbReference type="InterPro" id="IPR018502">
    <property type="entry name" value="Annexin_repeat"/>
</dbReference>
<keyword evidence="4" id="KW-0041">Annexin</keyword>
<proteinExistence type="inferred from homology"/>
<dbReference type="PRINTS" id="PR00196">
    <property type="entry name" value="ANNEXIN"/>
</dbReference>
<dbReference type="InterPro" id="IPR037104">
    <property type="entry name" value="Annexin_sf"/>
</dbReference>
<evidence type="ECO:0000256" key="3">
    <source>
        <dbReference type="ARBA" id="ARBA00022837"/>
    </source>
</evidence>
<evidence type="ECO:0000313" key="7">
    <source>
        <dbReference type="EMBL" id="KAJ4467255.1"/>
    </source>
</evidence>
<feature type="region of interest" description="Disordered" evidence="6">
    <location>
        <begin position="1"/>
        <end position="93"/>
    </location>
</feature>